<accession>A0ACB6QSP0</accession>
<evidence type="ECO:0000313" key="2">
    <source>
        <dbReference type="Proteomes" id="UP000799755"/>
    </source>
</evidence>
<protein>
    <submittedName>
        <fullName evidence="1">HET-domain-containing protein</fullName>
    </submittedName>
</protein>
<sequence>MEWQLLFEEELKGYIVRNSRKKLKENNIEPRMIWDDTVAPPSIVQMWIGQCTKVHQDCRPAALDRIRYDKGENLKALMPNILFIDVVDDRIVEGNLHVKYAALSYVWGGVTQELALRDNIQSLKKKRALRSPFLKIPQLVRDAMAFAYSINIRYLWVDALCIIQDDSSKHDTLTRMDMIYNLAHLTIVAIDSTSANSQLPGVERQSRYHPHPELKTKADWFHTRPSTNVDSHIKSTVYSSRAWTFQEELLSTRCLYMTKTQMFFRCRTAVWAETAPVKNLGQQADPCRRMWGNLHGADRVQAYREVLCNYTERKLSCSTDVLDAFAGVTASLSNDTDWQFVDGMLLQHLPSELLFIHEGEHARRLGPDGRPCFPSWAWAGWTGRVTWARSDTDSSSGDEDGVLEILSKDHGPPMMNDIAISLTDAALARVQAQTFRRRRDSISITPNAPKVQLQLQPDPSQQRTLLCFQSHLISANDLEFSVREKCHVLSNSRPTGITYDLHSGGRWVGILFSHGEEWIQSVRHQGKTIWFVQITERGALMIQTRSGDGYSERVGVAFFGENIFGYSLTQTVVLI</sequence>
<dbReference type="EMBL" id="MU003511">
    <property type="protein sequence ID" value="KAF2469583.1"/>
    <property type="molecule type" value="Genomic_DNA"/>
</dbReference>
<evidence type="ECO:0000313" key="1">
    <source>
        <dbReference type="EMBL" id="KAF2469583.1"/>
    </source>
</evidence>
<dbReference type="Proteomes" id="UP000799755">
    <property type="component" value="Unassembled WGS sequence"/>
</dbReference>
<proteinExistence type="predicted"/>
<keyword evidence="2" id="KW-1185">Reference proteome</keyword>
<name>A0ACB6QSP0_9PLEO</name>
<reference evidence="1" key="1">
    <citation type="journal article" date="2020" name="Stud. Mycol.">
        <title>101 Dothideomycetes genomes: a test case for predicting lifestyles and emergence of pathogens.</title>
        <authorList>
            <person name="Haridas S."/>
            <person name="Albert R."/>
            <person name="Binder M."/>
            <person name="Bloem J."/>
            <person name="Labutti K."/>
            <person name="Salamov A."/>
            <person name="Andreopoulos B."/>
            <person name="Baker S."/>
            <person name="Barry K."/>
            <person name="Bills G."/>
            <person name="Bluhm B."/>
            <person name="Cannon C."/>
            <person name="Castanera R."/>
            <person name="Culley D."/>
            <person name="Daum C."/>
            <person name="Ezra D."/>
            <person name="Gonzalez J."/>
            <person name="Henrissat B."/>
            <person name="Kuo A."/>
            <person name="Liang C."/>
            <person name="Lipzen A."/>
            <person name="Lutzoni F."/>
            <person name="Magnuson J."/>
            <person name="Mondo S."/>
            <person name="Nolan M."/>
            <person name="Ohm R."/>
            <person name="Pangilinan J."/>
            <person name="Park H.-J."/>
            <person name="Ramirez L."/>
            <person name="Alfaro M."/>
            <person name="Sun H."/>
            <person name="Tritt A."/>
            <person name="Yoshinaga Y."/>
            <person name="Zwiers L.-H."/>
            <person name="Turgeon B."/>
            <person name="Goodwin S."/>
            <person name="Spatafora J."/>
            <person name="Crous P."/>
            <person name="Grigoriev I."/>
        </authorList>
    </citation>
    <scope>NUCLEOTIDE SEQUENCE</scope>
    <source>
        <strain evidence="1">ATCC 200398</strain>
    </source>
</reference>
<comment type="caution">
    <text evidence="1">The sequence shown here is derived from an EMBL/GenBank/DDBJ whole genome shotgun (WGS) entry which is preliminary data.</text>
</comment>
<gene>
    <name evidence="1" type="ORF">BDR25DRAFT_315185</name>
</gene>
<organism evidence="1 2">
    <name type="scientific">Lindgomyces ingoldianus</name>
    <dbReference type="NCBI Taxonomy" id="673940"/>
    <lineage>
        <taxon>Eukaryota</taxon>
        <taxon>Fungi</taxon>
        <taxon>Dikarya</taxon>
        <taxon>Ascomycota</taxon>
        <taxon>Pezizomycotina</taxon>
        <taxon>Dothideomycetes</taxon>
        <taxon>Pleosporomycetidae</taxon>
        <taxon>Pleosporales</taxon>
        <taxon>Lindgomycetaceae</taxon>
        <taxon>Lindgomyces</taxon>
    </lineage>
</organism>